<dbReference type="Pfam" id="PF00675">
    <property type="entry name" value="Peptidase_M16"/>
    <property type="match status" value="1"/>
</dbReference>
<feature type="chain" id="PRO_5045258432" evidence="3">
    <location>
        <begin position="35"/>
        <end position="514"/>
    </location>
</feature>
<dbReference type="InterPro" id="IPR011249">
    <property type="entry name" value="Metalloenz_LuxS/M16"/>
</dbReference>
<gene>
    <name evidence="6" type="ORF">ACFL27_26385</name>
</gene>
<dbReference type="Pfam" id="PF05193">
    <property type="entry name" value="Peptidase_M16_C"/>
    <property type="match status" value="1"/>
</dbReference>
<dbReference type="EMBL" id="JBHPBY010000585">
    <property type="protein sequence ID" value="MFC1853727.1"/>
    <property type="molecule type" value="Genomic_DNA"/>
</dbReference>
<evidence type="ECO:0000313" key="7">
    <source>
        <dbReference type="Proteomes" id="UP001594351"/>
    </source>
</evidence>
<feature type="signal peptide" evidence="3">
    <location>
        <begin position="1"/>
        <end position="34"/>
    </location>
</feature>
<name>A0ABV6Z5M7_UNCC1</name>
<reference evidence="6 7" key="1">
    <citation type="submission" date="2024-09" db="EMBL/GenBank/DDBJ databases">
        <title>Laminarin stimulates single cell rates of sulfate reduction while oxygen inhibits transcriptomic activity in coastal marine sediment.</title>
        <authorList>
            <person name="Lindsay M."/>
            <person name="Orcutt B."/>
            <person name="Emerson D."/>
            <person name="Stepanauskas R."/>
            <person name="D'Angelo T."/>
        </authorList>
    </citation>
    <scope>NUCLEOTIDE SEQUENCE [LARGE SCALE GENOMIC DNA]</scope>
    <source>
        <strain evidence="6">SAG AM-311-K15</strain>
    </source>
</reference>
<dbReference type="PANTHER" id="PTHR11851:SF49">
    <property type="entry name" value="MITOCHONDRIAL-PROCESSING PEPTIDASE SUBUNIT ALPHA"/>
    <property type="match status" value="1"/>
</dbReference>
<evidence type="ECO:0000256" key="3">
    <source>
        <dbReference type="SAM" id="SignalP"/>
    </source>
</evidence>
<feature type="domain" description="Peptidase M16 N-terminal" evidence="4">
    <location>
        <begin position="55"/>
        <end position="97"/>
    </location>
</feature>
<evidence type="ECO:0000256" key="2">
    <source>
        <dbReference type="RuleBase" id="RU004447"/>
    </source>
</evidence>
<accession>A0ABV6Z5M7</accession>
<dbReference type="Proteomes" id="UP001594351">
    <property type="component" value="Unassembled WGS sequence"/>
</dbReference>
<feature type="domain" description="Peptidase M16 C-terminal" evidence="5">
    <location>
        <begin position="259"/>
        <end position="437"/>
    </location>
</feature>
<proteinExistence type="inferred from homology"/>
<dbReference type="PANTHER" id="PTHR11851">
    <property type="entry name" value="METALLOPROTEASE"/>
    <property type="match status" value="1"/>
</dbReference>
<comment type="similarity">
    <text evidence="1 2">Belongs to the peptidase M16 family.</text>
</comment>
<keyword evidence="7" id="KW-1185">Reference proteome</keyword>
<organism evidence="6 7">
    <name type="scientific">candidate division CSSED10-310 bacterium</name>
    <dbReference type="NCBI Taxonomy" id="2855610"/>
    <lineage>
        <taxon>Bacteria</taxon>
        <taxon>Bacteria division CSSED10-310</taxon>
    </lineage>
</organism>
<evidence type="ECO:0000259" key="4">
    <source>
        <dbReference type="Pfam" id="PF00675"/>
    </source>
</evidence>
<dbReference type="Gene3D" id="3.30.830.10">
    <property type="entry name" value="Metalloenzyme, LuxS/M16 peptidase-like"/>
    <property type="match status" value="2"/>
</dbReference>
<comment type="caution">
    <text evidence="6">The sequence shown here is derived from an EMBL/GenBank/DDBJ whole genome shotgun (WGS) entry which is preliminary data.</text>
</comment>
<evidence type="ECO:0000259" key="5">
    <source>
        <dbReference type="Pfam" id="PF05193"/>
    </source>
</evidence>
<evidence type="ECO:0000256" key="1">
    <source>
        <dbReference type="ARBA" id="ARBA00007261"/>
    </source>
</evidence>
<dbReference type="InterPro" id="IPR001431">
    <property type="entry name" value="Pept_M16_Zn_BS"/>
</dbReference>
<dbReference type="InterPro" id="IPR007863">
    <property type="entry name" value="Peptidase_M16_C"/>
</dbReference>
<sequence>MNNFVRSGKKPSYMFVLAHLLAIFILGASSQAQEQWKLEDHVAEFVLDNGMTILVVERHDTPLAFCNLYYNVGSVREDPGITGISHLLEHMMFKGTNIIGVKDLEKDKTINQEIEELENKIYQEKFWKQHPDMQAIKDWETRVSELQAQEKECIVKDEFWTLTLGSGATFVNAATSQDMTGYYITLPANKIELQMVLESDRMVNSFFREFYTEKEVVREERRLSENSPGFFFTEQLMATFFPGSPYAWHVLGWDVDLQKITLQDLRSYYQKYYVPNNALAIYIGDVDPERILMLARKYFGPIPAGEPVEPVRTVDLPQRFEKKINDDQASKDKITVMYHIPSRADPQVPTLKVMGELLAGKSGRLIKRLVEEEKIATEVSIIVDAMLFDGCFEIHVELRQDSGKTMLELEQILTAEIEQLLEKPPTETEVKKARNQLLSSFYRSLRRPWRIAGHLAYYQFAAGNWRNLQLYLDNLNTVQPADVQAVAKKYFRRNNRIVGIQTTKNEKPSHDTSS</sequence>
<dbReference type="InterPro" id="IPR011765">
    <property type="entry name" value="Pept_M16_N"/>
</dbReference>
<dbReference type="PROSITE" id="PS00143">
    <property type="entry name" value="INSULINASE"/>
    <property type="match status" value="1"/>
</dbReference>
<protein>
    <submittedName>
        <fullName evidence="6">M16 family metallopeptidase</fullName>
    </submittedName>
</protein>
<dbReference type="InterPro" id="IPR050361">
    <property type="entry name" value="MPP/UQCRC_Complex"/>
</dbReference>
<evidence type="ECO:0000313" key="6">
    <source>
        <dbReference type="EMBL" id="MFC1853727.1"/>
    </source>
</evidence>
<keyword evidence="3" id="KW-0732">Signal</keyword>
<dbReference type="SUPFAM" id="SSF63411">
    <property type="entry name" value="LuxS/MPP-like metallohydrolase"/>
    <property type="match status" value="2"/>
</dbReference>